<keyword evidence="1" id="KW-1133">Transmembrane helix</keyword>
<evidence type="ECO:0008006" key="4">
    <source>
        <dbReference type="Google" id="ProtNLM"/>
    </source>
</evidence>
<proteinExistence type="predicted"/>
<reference evidence="2 3" key="1">
    <citation type="submission" date="2019-02" db="EMBL/GenBank/DDBJ databases">
        <title>Genomic Encyclopedia of Type Strains, Phase IV (KMG-IV): sequencing the most valuable type-strain genomes for metagenomic binning, comparative biology and taxonomic classification.</title>
        <authorList>
            <person name="Goeker M."/>
        </authorList>
    </citation>
    <scope>NUCLEOTIDE SEQUENCE [LARGE SCALE GENOMIC DNA]</scope>
    <source>
        <strain evidence="2 3">DSM 29486</strain>
    </source>
</reference>
<keyword evidence="1" id="KW-0812">Transmembrane</keyword>
<organism evidence="2 3">
    <name type="scientific">Cuneatibacter caecimuris</name>
    <dbReference type="NCBI Taxonomy" id="1796618"/>
    <lineage>
        <taxon>Bacteria</taxon>
        <taxon>Bacillati</taxon>
        <taxon>Bacillota</taxon>
        <taxon>Clostridia</taxon>
        <taxon>Lachnospirales</taxon>
        <taxon>Lachnospiraceae</taxon>
        <taxon>Cuneatibacter</taxon>
    </lineage>
</organism>
<feature type="transmembrane region" description="Helical" evidence="1">
    <location>
        <begin position="76"/>
        <end position="93"/>
    </location>
</feature>
<evidence type="ECO:0000313" key="3">
    <source>
        <dbReference type="Proteomes" id="UP000292927"/>
    </source>
</evidence>
<feature type="transmembrane region" description="Helical" evidence="1">
    <location>
        <begin position="51"/>
        <end position="70"/>
    </location>
</feature>
<dbReference type="AlphaFoldDB" id="A0A4Q7PPV9"/>
<evidence type="ECO:0000313" key="2">
    <source>
        <dbReference type="EMBL" id="RZT02964.1"/>
    </source>
</evidence>
<keyword evidence="1" id="KW-0472">Membrane</keyword>
<dbReference type="RefSeq" id="WP_130433776.1">
    <property type="nucleotide sequence ID" value="NZ_SGXF01000001.1"/>
</dbReference>
<comment type="caution">
    <text evidence="2">The sequence shown here is derived from an EMBL/GenBank/DDBJ whole genome shotgun (WGS) entry which is preliminary data.</text>
</comment>
<name>A0A4Q7PPV9_9FIRM</name>
<dbReference type="Proteomes" id="UP000292927">
    <property type="component" value="Unassembled WGS sequence"/>
</dbReference>
<keyword evidence="3" id="KW-1185">Reference proteome</keyword>
<protein>
    <recommendedName>
        <fullName evidence="4">YcxB-like protein</fullName>
    </recommendedName>
</protein>
<evidence type="ECO:0000256" key="1">
    <source>
        <dbReference type="SAM" id="Phobius"/>
    </source>
</evidence>
<accession>A0A4Q7PPV9</accession>
<sequence length="208" mass="24939">MRRKKKDSVTITKQDREAEWGKPVFSFIIMQRKVKEIFRCMCFEFLKMKVIKVEITGTVLAIGGIVFFSLSNKEFWGMWLMLILAIFLLYRYLKGTILLILWMLYCSYIISKSRETIEMEFYDNNLSLYIGGREFKNYPYAELEEISILPKKTWLIFKNRKAVLLPEHSITVEQREDILDYLRNIGLGIKFHENLVINENRFFMMSRH</sequence>
<dbReference type="EMBL" id="SGXF01000001">
    <property type="protein sequence ID" value="RZT02964.1"/>
    <property type="molecule type" value="Genomic_DNA"/>
</dbReference>
<gene>
    <name evidence="2" type="ORF">EV209_1097</name>
</gene>